<keyword evidence="6" id="KW-1185">Reference proteome</keyword>
<dbReference type="SUPFAM" id="SSF46689">
    <property type="entry name" value="Homeodomain-like"/>
    <property type="match status" value="1"/>
</dbReference>
<evidence type="ECO:0000313" key="6">
    <source>
        <dbReference type="Proteomes" id="UP000198327"/>
    </source>
</evidence>
<dbReference type="AlphaFoldDB" id="A0A239EYL8"/>
<accession>A0A239EYL8</accession>
<keyword evidence="3" id="KW-0812">Transmembrane</keyword>
<dbReference type="PANTHER" id="PTHR43436">
    <property type="entry name" value="ARAC-FAMILY TRANSCRIPTIONAL REGULATOR"/>
    <property type="match status" value="1"/>
</dbReference>
<keyword evidence="3" id="KW-0472">Membrane</keyword>
<evidence type="ECO:0000256" key="2">
    <source>
        <dbReference type="ARBA" id="ARBA00023163"/>
    </source>
</evidence>
<keyword evidence="3" id="KW-1133">Transmembrane helix</keyword>
<feature type="transmembrane region" description="Helical" evidence="3">
    <location>
        <begin position="228"/>
        <end position="248"/>
    </location>
</feature>
<reference evidence="6" key="1">
    <citation type="submission" date="2017-06" db="EMBL/GenBank/DDBJ databases">
        <authorList>
            <person name="Varghese N."/>
            <person name="Submissions S."/>
        </authorList>
    </citation>
    <scope>NUCLEOTIDE SEQUENCE [LARGE SCALE GENOMIC DNA]</scope>
    <source>
        <strain evidence="6">JCM 23211</strain>
    </source>
</reference>
<proteinExistence type="predicted"/>
<dbReference type="GO" id="GO:0043565">
    <property type="term" value="F:sequence-specific DNA binding"/>
    <property type="evidence" value="ECO:0007669"/>
    <property type="project" value="InterPro"/>
</dbReference>
<dbReference type="EMBL" id="FZOW01000003">
    <property type="protein sequence ID" value="SNS49561.1"/>
    <property type="molecule type" value="Genomic_DNA"/>
</dbReference>
<keyword evidence="2" id="KW-0804">Transcription</keyword>
<keyword evidence="1" id="KW-0805">Transcription regulation</keyword>
<dbReference type="SMART" id="SM00342">
    <property type="entry name" value="HTH_ARAC"/>
    <property type="match status" value="1"/>
</dbReference>
<dbReference type="Gene3D" id="1.10.10.60">
    <property type="entry name" value="Homeodomain-like"/>
    <property type="match status" value="1"/>
</dbReference>
<sequence length="251" mass="26889">MLPDTGNPAPTLWLWAGQAVYLGPSLKLDFHAGSVLCFAVGVDAPFTLRDDRSGCWTVRSATIGPRTTHKVESHGERMLFGYFDPGASRATTIVDRMTARHGGIGLTHDAEAELLQLANSSDPDPRAMLTQVTGLESRCVDERIVDAMARLRDKPGAMIAAPDMAAAVNLSTSRFLHLFSAETGTSFRRYRLWARMLHVGVAVSDGSDLTGASIEAGFASPSHFSDSFHTLFGMSAAALLAGGVRIVVVDR</sequence>
<evidence type="ECO:0000259" key="4">
    <source>
        <dbReference type="PROSITE" id="PS01124"/>
    </source>
</evidence>
<evidence type="ECO:0000256" key="1">
    <source>
        <dbReference type="ARBA" id="ARBA00023015"/>
    </source>
</evidence>
<dbReference type="PANTHER" id="PTHR43436:SF1">
    <property type="entry name" value="TRANSCRIPTIONAL REGULATORY PROTEIN"/>
    <property type="match status" value="1"/>
</dbReference>
<dbReference type="Proteomes" id="UP000198327">
    <property type="component" value="Unassembled WGS sequence"/>
</dbReference>
<dbReference type="GO" id="GO:0003700">
    <property type="term" value="F:DNA-binding transcription factor activity"/>
    <property type="evidence" value="ECO:0007669"/>
    <property type="project" value="InterPro"/>
</dbReference>
<protein>
    <submittedName>
        <fullName evidence="5">AraC-type DNA-binding protein</fullName>
    </submittedName>
</protein>
<organism evidence="5 6">
    <name type="scientific">Rhodococcoides kyotonense</name>
    <dbReference type="NCBI Taxonomy" id="398843"/>
    <lineage>
        <taxon>Bacteria</taxon>
        <taxon>Bacillati</taxon>
        <taxon>Actinomycetota</taxon>
        <taxon>Actinomycetes</taxon>
        <taxon>Mycobacteriales</taxon>
        <taxon>Nocardiaceae</taxon>
        <taxon>Rhodococcoides</taxon>
    </lineage>
</organism>
<dbReference type="OrthoDB" id="5295226at2"/>
<dbReference type="InterPro" id="IPR009057">
    <property type="entry name" value="Homeodomain-like_sf"/>
</dbReference>
<dbReference type="RefSeq" id="WP_089243961.1">
    <property type="nucleotide sequence ID" value="NZ_FZOW01000003.1"/>
</dbReference>
<keyword evidence="5" id="KW-0238">DNA-binding</keyword>
<dbReference type="Pfam" id="PF12833">
    <property type="entry name" value="HTH_18"/>
    <property type="match status" value="1"/>
</dbReference>
<name>A0A239EYL8_9NOCA</name>
<dbReference type="PROSITE" id="PS01124">
    <property type="entry name" value="HTH_ARAC_FAMILY_2"/>
    <property type="match status" value="1"/>
</dbReference>
<feature type="domain" description="HTH araC/xylS-type" evidence="4">
    <location>
        <begin position="142"/>
        <end position="242"/>
    </location>
</feature>
<evidence type="ECO:0000313" key="5">
    <source>
        <dbReference type="EMBL" id="SNS49561.1"/>
    </source>
</evidence>
<gene>
    <name evidence="5" type="ORF">SAMN05421642_1036</name>
</gene>
<dbReference type="InterPro" id="IPR018060">
    <property type="entry name" value="HTH_AraC"/>
</dbReference>
<evidence type="ECO:0000256" key="3">
    <source>
        <dbReference type="SAM" id="Phobius"/>
    </source>
</evidence>